<dbReference type="GO" id="GO:0000160">
    <property type="term" value="P:phosphorelay signal transduction system"/>
    <property type="evidence" value="ECO:0007669"/>
    <property type="project" value="InterPro"/>
</dbReference>
<dbReference type="PROSITE" id="PS50110">
    <property type="entry name" value="RESPONSE_REGULATORY"/>
    <property type="match status" value="1"/>
</dbReference>
<organism evidence="2">
    <name type="scientific">marine sediment metagenome</name>
    <dbReference type="NCBI Taxonomy" id="412755"/>
    <lineage>
        <taxon>unclassified sequences</taxon>
        <taxon>metagenomes</taxon>
        <taxon>ecological metagenomes</taxon>
    </lineage>
</organism>
<dbReference type="AlphaFoldDB" id="X1VKL8"/>
<dbReference type="EMBL" id="BARW01025442">
    <property type="protein sequence ID" value="GAJ08620.1"/>
    <property type="molecule type" value="Genomic_DNA"/>
</dbReference>
<feature type="domain" description="Response regulatory" evidence="1">
    <location>
        <begin position="1"/>
        <end position="65"/>
    </location>
</feature>
<dbReference type="InterPro" id="IPR011006">
    <property type="entry name" value="CheY-like_superfamily"/>
</dbReference>
<comment type="caution">
    <text evidence="2">The sequence shown here is derived from an EMBL/GenBank/DDBJ whole genome shotgun (WGS) entry which is preliminary data.</text>
</comment>
<dbReference type="InterPro" id="IPR001789">
    <property type="entry name" value="Sig_transdc_resp-reg_receiver"/>
</dbReference>
<protein>
    <recommendedName>
        <fullName evidence="1">Response regulatory domain-containing protein</fullName>
    </recommendedName>
</protein>
<gene>
    <name evidence="2" type="ORF">S12H4_41704</name>
</gene>
<evidence type="ECO:0000259" key="1">
    <source>
        <dbReference type="PROSITE" id="PS50110"/>
    </source>
</evidence>
<reference evidence="2" key="1">
    <citation type="journal article" date="2014" name="Front. Microbiol.">
        <title>High frequency of phylogenetically diverse reductive dehalogenase-homologous genes in deep subseafloor sedimentary metagenomes.</title>
        <authorList>
            <person name="Kawai M."/>
            <person name="Futagami T."/>
            <person name="Toyoda A."/>
            <person name="Takaki Y."/>
            <person name="Nishi S."/>
            <person name="Hori S."/>
            <person name="Arai W."/>
            <person name="Tsubouchi T."/>
            <person name="Morono Y."/>
            <person name="Uchiyama I."/>
            <person name="Ito T."/>
            <person name="Fujiyama A."/>
            <person name="Inagaki F."/>
            <person name="Takami H."/>
        </authorList>
    </citation>
    <scope>NUCLEOTIDE SEQUENCE</scope>
    <source>
        <strain evidence="2">Expedition CK06-06</strain>
    </source>
</reference>
<accession>X1VKL8</accession>
<name>X1VKL8_9ZZZZ</name>
<dbReference type="Gene3D" id="3.40.50.2300">
    <property type="match status" value="1"/>
</dbReference>
<evidence type="ECO:0000313" key="2">
    <source>
        <dbReference type="EMBL" id="GAJ08620.1"/>
    </source>
</evidence>
<proteinExistence type="predicted"/>
<dbReference type="SUPFAM" id="SSF52172">
    <property type="entry name" value="CheY-like"/>
    <property type="match status" value="1"/>
</dbReference>
<sequence>MPYMYGFELYKYVKRIDPSLANKVIVISGSVNDENTREFVTENKLTFMAKPFNATQLKKVINRNCHDSE</sequence>